<dbReference type="EMBL" id="NBAG03000239">
    <property type="protein sequence ID" value="PNI65970.1"/>
    <property type="molecule type" value="Genomic_DNA"/>
</dbReference>
<evidence type="ECO:0000313" key="5">
    <source>
        <dbReference type="EMBL" id="PNI65970.1"/>
    </source>
</evidence>
<evidence type="ECO:0000313" key="6">
    <source>
        <dbReference type="Proteomes" id="UP000236370"/>
    </source>
</evidence>
<comment type="caution">
    <text evidence="5">The sequence shown here is derived from an EMBL/GenBank/DDBJ whole genome shotgun (WGS) entry which is preliminary data.</text>
</comment>
<feature type="compositionally biased region" description="Polar residues" evidence="4">
    <location>
        <begin position="45"/>
        <end position="70"/>
    </location>
</feature>
<dbReference type="InterPro" id="IPR015668">
    <property type="entry name" value="Bcl-9/Bcl-9l"/>
</dbReference>
<dbReference type="GO" id="GO:0060070">
    <property type="term" value="P:canonical Wnt signaling pathway"/>
    <property type="evidence" value="ECO:0007669"/>
    <property type="project" value="InterPro"/>
</dbReference>
<organism evidence="5 6">
    <name type="scientific">Pan troglodytes</name>
    <name type="common">Chimpanzee</name>
    <dbReference type="NCBI Taxonomy" id="9598"/>
    <lineage>
        <taxon>Eukaryota</taxon>
        <taxon>Metazoa</taxon>
        <taxon>Chordata</taxon>
        <taxon>Craniata</taxon>
        <taxon>Vertebrata</taxon>
        <taxon>Euteleostomi</taxon>
        <taxon>Mammalia</taxon>
        <taxon>Eutheria</taxon>
        <taxon>Euarchontoglires</taxon>
        <taxon>Primates</taxon>
        <taxon>Haplorrhini</taxon>
        <taxon>Catarrhini</taxon>
        <taxon>Hominidae</taxon>
        <taxon>Pan</taxon>
    </lineage>
</organism>
<reference evidence="5 6" key="1">
    <citation type="submission" date="2017-12" db="EMBL/GenBank/DDBJ databases">
        <title>High-resolution comparative analysis of great ape genomes.</title>
        <authorList>
            <person name="Pollen A."/>
            <person name="Hastie A."/>
            <person name="Hormozdiari F."/>
            <person name="Dougherty M."/>
            <person name="Liu R."/>
            <person name="Chaisson M."/>
            <person name="Hoppe E."/>
            <person name="Hill C."/>
            <person name="Pang A."/>
            <person name="Hillier L."/>
            <person name="Baker C."/>
            <person name="Armstrong J."/>
            <person name="Shendure J."/>
            <person name="Paten B."/>
            <person name="Wilson R."/>
            <person name="Chao H."/>
            <person name="Schneider V."/>
            <person name="Ventura M."/>
            <person name="Kronenberg Z."/>
            <person name="Murali S."/>
            <person name="Gordon D."/>
            <person name="Cantsilieris S."/>
            <person name="Munson K."/>
            <person name="Nelson B."/>
            <person name="Raja A."/>
            <person name="Underwood J."/>
            <person name="Diekhans M."/>
            <person name="Fiddes I."/>
            <person name="Haussler D."/>
            <person name="Eichler E."/>
        </authorList>
    </citation>
    <scope>NUCLEOTIDE SEQUENCE [LARGE SCALE GENOMIC DNA]</scope>
    <source>
        <strain evidence="5">Yerkes chimp pedigree #C0471</strain>
    </source>
</reference>
<dbReference type="GO" id="GO:0008013">
    <property type="term" value="F:beta-catenin binding"/>
    <property type="evidence" value="ECO:0007669"/>
    <property type="project" value="InterPro"/>
</dbReference>
<evidence type="ECO:0000256" key="4">
    <source>
        <dbReference type="SAM" id="MobiDB-lite"/>
    </source>
</evidence>
<comment type="subcellular location">
    <subcellularLocation>
        <location evidence="1">Nucleus</location>
    </subcellularLocation>
</comment>
<gene>
    <name evidence="5" type="ORF">CK820_G0015705</name>
</gene>
<dbReference type="PANTHER" id="PTHR15185:SF3">
    <property type="entry name" value="B-CELL CLL_LYMPHOMA 9-LIKE PROTEIN"/>
    <property type="match status" value="1"/>
</dbReference>
<accession>A0A2J8N2H7</accession>
<feature type="region of interest" description="Disordered" evidence="4">
    <location>
        <begin position="1"/>
        <end position="88"/>
    </location>
</feature>
<keyword evidence="3" id="KW-0539">Nucleus</keyword>
<protein>
    <submittedName>
        <fullName evidence="5">BCL9L isoform 2</fullName>
    </submittedName>
</protein>
<evidence type="ECO:0000256" key="3">
    <source>
        <dbReference type="ARBA" id="ARBA00023242"/>
    </source>
</evidence>
<evidence type="ECO:0000256" key="1">
    <source>
        <dbReference type="ARBA" id="ARBA00004123"/>
    </source>
</evidence>
<dbReference type="PANTHER" id="PTHR15185">
    <property type="entry name" value="BCL9"/>
    <property type="match status" value="1"/>
</dbReference>
<dbReference type="AlphaFoldDB" id="A0A2J8N2H7"/>
<comment type="similarity">
    <text evidence="2">Belongs to the BCL9 family.</text>
</comment>
<dbReference type="GO" id="GO:0005634">
    <property type="term" value="C:nucleus"/>
    <property type="evidence" value="ECO:0007669"/>
    <property type="project" value="UniProtKB-SubCell"/>
</dbReference>
<dbReference type="GO" id="GO:0003713">
    <property type="term" value="F:transcription coactivator activity"/>
    <property type="evidence" value="ECO:0007669"/>
    <property type="project" value="InterPro"/>
</dbReference>
<dbReference type="Proteomes" id="UP000236370">
    <property type="component" value="Unassembled WGS sequence"/>
</dbReference>
<sequence length="88" mass="9190">MRILANKTRLPHPRRREAPGSPPLSPRGHCPPAPAKPMHPENKLTNHGKTGNGGAQSQHQNVNQGPTCNLGSKGVGAGNHGAKANQIS</sequence>
<name>A0A2J8N2H7_PANTR</name>
<proteinExistence type="inferred from homology"/>
<feature type="non-terminal residue" evidence="5">
    <location>
        <position position="88"/>
    </location>
</feature>
<feature type="compositionally biased region" description="Pro residues" evidence="4">
    <location>
        <begin position="20"/>
        <end position="37"/>
    </location>
</feature>
<evidence type="ECO:0000256" key="2">
    <source>
        <dbReference type="ARBA" id="ARBA00009200"/>
    </source>
</evidence>